<name>A0A165E9V6_9BASI</name>
<dbReference type="OrthoDB" id="2915840at2759"/>
<evidence type="ECO:0000313" key="12">
    <source>
        <dbReference type="Proteomes" id="UP000076842"/>
    </source>
</evidence>
<evidence type="ECO:0000256" key="8">
    <source>
        <dbReference type="ARBA" id="ARBA00023002"/>
    </source>
</evidence>
<dbReference type="InterPro" id="IPR050346">
    <property type="entry name" value="FMO-like"/>
</dbReference>
<evidence type="ECO:0000256" key="10">
    <source>
        <dbReference type="ARBA" id="ARBA00049248"/>
    </source>
</evidence>
<comment type="pathway">
    <text evidence="2">Siderophore biosynthesis.</text>
</comment>
<evidence type="ECO:0000256" key="7">
    <source>
        <dbReference type="ARBA" id="ARBA00022857"/>
    </source>
</evidence>
<dbReference type="Gene3D" id="3.50.50.60">
    <property type="entry name" value="FAD/NAD(P)-binding domain"/>
    <property type="match status" value="1"/>
</dbReference>
<dbReference type="AlphaFoldDB" id="A0A165E9V6"/>
<proteinExistence type="inferred from homology"/>
<evidence type="ECO:0000256" key="5">
    <source>
        <dbReference type="ARBA" id="ARBA00022630"/>
    </source>
</evidence>
<dbReference type="InParanoid" id="A0A165E9V6"/>
<reference evidence="11 12" key="1">
    <citation type="journal article" date="2016" name="Mol. Biol. Evol.">
        <title>Comparative Genomics of Early-Diverging Mushroom-Forming Fungi Provides Insights into the Origins of Lignocellulose Decay Capabilities.</title>
        <authorList>
            <person name="Nagy L.G."/>
            <person name="Riley R."/>
            <person name="Tritt A."/>
            <person name="Adam C."/>
            <person name="Daum C."/>
            <person name="Floudas D."/>
            <person name="Sun H."/>
            <person name="Yadav J.S."/>
            <person name="Pangilinan J."/>
            <person name="Larsson K.H."/>
            <person name="Matsuura K."/>
            <person name="Barry K."/>
            <person name="Labutti K."/>
            <person name="Kuo R."/>
            <person name="Ohm R.A."/>
            <person name="Bhattacharya S.S."/>
            <person name="Shirouzu T."/>
            <person name="Yoshinaga Y."/>
            <person name="Martin F.M."/>
            <person name="Grigoriev I.V."/>
            <person name="Hibbett D.S."/>
        </authorList>
    </citation>
    <scope>NUCLEOTIDE SEQUENCE [LARGE SCALE GENOMIC DNA]</scope>
    <source>
        <strain evidence="11 12">HHB12733</strain>
    </source>
</reference>
<keyword evidence="6" id="KW-0274">FAD</keyword>
<protein>
    <recommendedName>
        <fullName evidence="4">L-ornithine N(5)-monooxygenase [NAD(P)H]</fullName>
        <ecNumber evidence="4">1.14.13.196</ecNumber>
    </recommendedName>
</protein>
<evidence type="ECO:0000256" key="6">
    <source>
        <dbReference type="ARBA" id="ARBA00022827"/>
    </source>
</evidence>
<evidence type="ECO:0000256" key="1">
    <source>
        <dbReference type="ARBA" id="ARBA00001974"/>
    </source>
</evidence>
<evidence type="ECO:0000256" key="2">
    <source>
        <dbReference type="ARBA" id="ARBA00004924"/>
    </source>
</evidence>
<keyword evidence="8" id="KW-0560">Oxidoreductase</keyword>
<organism evidence="11 12">
    <name type="scientific">Calocera cornea HHB12733</name>
    <dbReference type="NCBI Taxonomy" id="1353952"/>
    <lineage>
        <taxon>Eukaryota</taxon>
        <taxon>Fungi</taxon>
        <taxon>Dikarya</taxon>
        <taxon>Basidiomycota</taxon>
        <taxon>Agaricomycotina</taxon>
        <taxon>Dacrymycetes</taxon>
        <taxon>Dacrymycetales</taxon>
        <taxon>Dacrymycetaceae</taxon>
        <taxon>Calocera</taxon>
    </lineage>
</organism>
<dbReference type="PANTHER" id="PTHR23023">
    <property type="entry name" value="DIMETHYLANILINE MONOOXYGENASE"/>
    <property type="match status" value="1"/>
</dbReference>
<evidence type="ECO:0000256" key="4">
    <source>
        <dbReference type="ARBA" id="ARBA00012881"/>
    </source>
</evidence>
<comment type="cofactor">
    <cofactor evidence="1">
        <name>FAD</name>
        <dbReference type="ChEBI" id="CHEBI:57692"/>
    </cofactor>
</comment>
<accession>A0A165E9V6</accession>
<dbReference type="InterPro" id="IPR025700">
    <property type="entry name" value="Lys/Orn_oxygenase"/>
</dbReference>
<keyword evidence="5" id="KW-0285">Flavoprotein</keyword>
<comment type="catalytic activity">
    <reaction evidence="10">
        <text>L-ornithine + NADH + O2 = N(5)-hydroxy-L-ornithine + NAD(+) + H2O</text>
        <dbReference type="Rhea" id="RHEA:41512"/>
        <dbReference type="ChEBI" id="CHEBI:15377"/>
        <dbReference type="ChEBI" id="CHEBI:15379"/>
        <dbReference type="ChEBI" id="CHEBI:46911"/>
        <dbReference type="ChEBI" id="CHEBI:57540"/>
        <dbReference type="ChEBI" id="CHEBI:57945"/>
        <dbReference type="ChEBI" id="CHEBI:78275"/>
        <dbReference type="EC" id="1.14.13.196"/>
    </reaction>
</comment>
<keyword evidence="12" id="KW-1185">Reference proteome</keyword>
<comment type="similarity">
    <text evidence="3">Belongs to the lysine N(6)-hydroxylase/L-ornithine N(5)-oxygenase family.</text>
</comment>
<evidence type="ECO:0000256" key="9">
    <source>
        <dbReference type="ARBA" id="ARBA00047598"/>
    </source>
</evidence>
<evidence type="ECO:0000313" key="11">
    <source>
        <dbReference type="EMBL" id="KZT54410.1"/>
    </source>
</evidence>
<dbReference type="EMBL" id="KV424015">
    <property type="protein sequence ID" value="KZT54410.1"/>
    <property type="molecule type" value="Genomic_DNA"/>
</dbReference>
<gene>
    <name evidence="11" type="ORF">CALCODRAFT_499934</name>
</gene>
<dbReference type="Pfam" id="PF13450">
    <property type="entry name" value="NAD_binding_8"/>
    <property type="match status" value="1"/>
</dbReference>
<sequence length="558" mass="61449">MTDPRDGLVGIIGAGAAGLITGHILRKDGFEVQLLTRDESPGGVWAAKRVYPGLSINNVHGEFRFSSLPMPPPVHANETGGRLSGFDMQQYMETYADTFLKGAIRYGVEVEDITEDRQNKGYIVMIRDLRTGQLETLRYTRIVLCSGGCSNPYVPPKLSTATAHRAGFLGPVIHSQQFGERADEVLAACGGVGGRAVIVGGGKSAQDISAYLANRGRKVSVVFESTDAILAYPIPLPDFIRRSRFLGVMSPSPHLRSSLEKFLHQTWLGGKIVRRFWAALTTTSFLALRIPSNSPLRHAQDLFWSIRTNDEGVGGRDRFHALVNNGKIDLVAPARAVGFGADGRSIVLNDGRLLLADVVIMATGYQSSWKQLINERTMDDIGLARHPPKGTETQNEPWKYASLKTPPASHDAGEQWASSLYRGIAPVKNLVKRDFAVNGAIFTSNNGYVFETCAHWISSYFLGDQMQLPSPENAVALTDKNAAWMRKRHPGLLLWANESYAASISFWNWPQAMDELLDDLGLVNVRSGGSWLTWPFKVIDVTELSRLTEERLAKRAQV</sequence>
<keyword evidence="7" id="KW-0521">NADP</keyword>
<evidence type="ECO:0000256" key="3">
    <source>
        <dbReference type="ARBA" id="ARBA00007588"/>
    </source>
</evidence>
<dbReference type="STRING" id="1353952.A0A165E9V6"/>
<dbReference type="InterPro" id="IPR036188">
    <property type="entry name" value="FAD/NAD-bd_sf"/>
</dbReference>
<dbReference type="Proteomes" id="UP000076842">
    <property type="component" value="Unassembled WGS sequence"/>
</dbReference>
<dbReference type="EC" id="1.14.13.196" evidence="4"/>
<comment type="catalytic activity">
    <reaction evidence="9">
        <text>L-ornithine + NADPH + O2 = N(5)-hydroxy-L-ornithine + NADP(+) + H2O</text>
        <dbReference type="Rhea" id="RHEA:41508"/>
        <dbReference type="ChEBI" id="CHEBI:15377"/>
        <dbReference type="ChEBI" id="CHEBI:15379"/>
        <dbReference type="ChEBI" id="CHEBI:46911"/>
        <dbReference type="ChEBI" id="CHEBI:57783"/>
        <dbReference type="ChEBI" id="CHEBI:58349"/>
        <dbReference type="ChEBI" id="CHEBI:78275"/>
        <dbReference type="EC" id="1.14.13.196"/>
    </reaction>
</comment>
<dbReference type="SUPFAM" id="SSF51905">
    <property type="entry name" value="FAD/NAD(P)-binding domain"/>
    <property type="match status" value="2"/>
</dbReference>
<dbReference type="Pfam" id="PF13434">
    <property type="entry name" value="Lys_Orn_oxgnase"/>
    <property type="match status" value="1"/>
</dbReference>
<dbReference type="GO" id="GO:0016491">
    <property type="term" value="F:oxidoreductase activity"/>
    <property type="evidence" value="ECO:0007669"/>
    <property type="project" value="UniProtKB-KW"/>
</dbReference>